<protein>
    <submittedName>
        <fullName evidence="2">Uncharacterized protein LOC142171686</fullName>
    </submittedName>
</protein>
<organism evidence="1 2">
    <name type="scientific">Nicotiana tabacum</name>
    <name type="common">Common tobacco</name>
    <dbReference type="NCBI Taxonomy" id="4097"/>
    <lineage>
        <taxon>Eukaryota</taxon>
        <taxon>Viridiplantae</taxon>
        <taxon>Streptophyta</taxon>
        <taxon>Embryophyta</taxon>
        <taxon>Tracheophyta</taxon>
        <taxon>Spermatophyta</taxon>
        <taxon>Magnoliopsida</taxon>
        <taxon>eudicotyledons</taxon>
        <taxon>Gunneridae</taxon>
        <taxon>Pentapetalae</taxon>
        <taxon>asterids</taxon>
        <taxon>lamiids</taxon>
        <taxon>Solanales</taxon>
        <taxon>Solanaceae</taxon>
        <taxon>Nicotianoideae</taxon>
        <taxon>Nicotianeae</taxon>
        <taxon>Nicotiana</taxon>
    </lineage>
</organism>
<keyword evidence="1" id="KW-1185">Reference proteome</keyword>
<reference evidence="1" key="1">
    <citation type="journal article" date="2014" name="Nat. Commun.">
        <title>The tobacco genome sequence and its comparison with those of tomato and potato.</title>
        <authorList>
            <person name="Sierro N."/>
            <person name="Battey J.N."/>
            <person name="Ouadi S."/>
            <person name="Bakaher N."/>
            <person name="Bovet L."/>
            <person name="Willig A."/>
            <person name="Goepfert S."/>
            <person name="Peitsch M.C."/>
            <person name="Ivanov N.V."/>
        </authorList>
    </citation>
    <scope>NUCLEOTIDE SEQUENCE [LARGE SCALE GENOMIC DNA]</scope>
</reference>
<sequence>MVTSLSAKNKLGLVDGRVSQPTSDSPYYAYWKRFNDMIKAWITNLVSREIATSVMYFRTAKEVWKDINDRFGQLNGSKYIQLQRKIHSTTQGSSDIASYFTKMRSLWGELHSSYVGLVCSCGALPKFIEDQQLFQILNGLNDSYSTVKNAIMMMNPLLPMSKAYSLRQHDESQMETHSSVPSFPGVTSSFLVSPGSSNGNRTFSQKVNFESRRSNTNVSCKYCKKPGHNMDKCYILHGFLPDFKFTKNKKSASCVQTEPAFTSSTCYSNYTFL</sequence>
<accession>A0AC58T2N0</accession>
<name>A0AC58T2N0_TOBAC</name>
<evidence type="ECO:0000313" key="1">
    <source>
        <dbReference type="Proteomes" id="UP000790787"/>
    </source>
</evidence>
<dbReference type="Proteomes" id="UP000790787">
    <property type="component" value="Chromosome 17"/>
</dbReference>
<evidence type="ECO:0000313" key="2">
    <source>
        <dbReference type="RefSeq" id="XP_075091474.1"/>
    </source>
</evidence>
<proteinExistence type="predicted"/>
<dbReference type="RefSeq" id="XP_075091474.1">
    <property type="nucleotide sequence ID" value="XM_075235373.1"/>
</dbReference>
<reference evidence="2" key="2">
    <citation type="submission" date="2025-08" db="UniProtKB">
        <authorList>
            <consortium name="RefSeq"/>
        </authorList>
    </citation>
    <scope>IDENTIFICATION</scope>
    <source>
        <tissue evidence="2">Leaf</tissue>
    </source>
</reference>
<gene>
    <name evidence="2" type="primary">LOC142171686</name>
</gene>